<protein>
    <submittedName>
        <fullName evidence="1">Uncharacterized protein</fullName>
    </submittedName>
</protein>
<sequence length="108" mass="12038">MIVNDGDYATMSTMMVGQRITTRGVLNCLFKCYITTGGYTTVSTMLRTIAPSTREDATCQKEWLAGQERQSYGGRRIGYRQERATVSGMCKRESTIVSTGKCITNERS</sequence>
<dbReference type="EMBL" id="LUEZ02000150">
    <property type="protein sequence ID" value="RDB15579.1"/>
    <property type="molecule type" value="Genomic_DNA"/>
</dbReference>
<comment type="caution">
    <text evidence="1">The sequence shown here is derived from an EMBL/GenBank/DDBJ whole genome shotgun (WGS) entry which is preliminary data.</text>
</comment>
<dbReference type="InParanoid" id="A0A369J0P0"/>
<gene>
    <name evidence="1" type="ORF">Hypma_004071</name>
</gene>
<name>A0A369J0P0_HYPMA</name>
<keyword evidence="2" id="KW-1185">Reference proteome</keyword>
<reference evidence="1" key="1">
    <citation type="submission" date="2018-04" db="EMBL/GenBank/DDBJ databases">
        <title>Whole genome sequencing of Hypsizygus marmoreus.</title>
        <authorList>
            <person name="Choi I.-G."/>
            <person name="Min B."/>
            <person name="Kim J.-G."/>
            <person name="Kim S."/>
            <person name="Oh Y.-L."/>
            <person name="Kong W.-S."/>
            <person name="Park H."/>
            <person name="Jeong J."/>
            <person name="Song E.-S."/>
        </authorList>
    </citation>
    <scope>NUCLEOTIDE SEQUENCE [LARGE SCALE GENOMIC DNA]</scope>
    <source>
        <strain evidence="1">51987-8</strain>
    </source>
</reference>
<proteinExistence type="predicted"/>
<organism evidence="1 2">
    <name type="scientific">Hypsizygus marmoreus</name>
    <name type="common">White beech mushroom</name>
    <name type="synonym">Agaricus marmoreus</name>
    <dbReference type="NCBI Taxonomy" id="39966"/>
    <lineage>
        <taxon>Eukaryota</taxon>
        <taxon>Fungi</taxon>
        <taxon>Dikarya</taxon>
        <taxon>Basidiomycota</taxon>
        <taxon>Agaricomycotina</taxon>
        <taxon>Agaricomycetes</taxon>
        <taxon>Agaricomycetidae</taxon>
        <taxon>Agaricales</taxon>
        <taxon>Tricholomatineae</taxon>
        <taxon>Lyophyllaceae</taxon>
        <taxon>Hypsizygus</taxon>
    </lineage>
</organism>
<accession>A0A369J0P0</accession>
<evidence type="ECO:0000313" key="2">
    <source>
        <dbReference type="Proteomes" id="UP000076154"/>
    </source>
</evidence>
<dbReference type="Proteomes" id="UP000076154">
    <property type="component" value="Unassembled WGS sequence"/>
</dbReference>
<evidence type="ECO:0000313" key="1">
    <source>
        <dbReference type="EMBL" id="RDB15579.1"/>
    </source>
</evidence>
<dbReference type="AlphaFoldDB" id="A0A369J0P0"/>